<keyword evidence="3" id="KW-0847">Vitamin C</keyword>
<name>A0AAE4FTH3_9CYAN</name>
<dbReference type="Pfam" id="PF13640">
    <property type="entry name" value="2OG-FeII_Oxy_3"/>
    <property type="match status" value="1"/>
</dbReference>
<dbReference type="GO" id="GO:0016705">
    <property type="term" value="F:oxidoreductase activity, acting on paired donors, with incorporation or reduction of molecular oxygen"/>
    <property type="evidence" value="ECO:0007669"/>
    <property type="project" value="InterPro"/>
</dbReference>
<comment type="caution">
    <text evidence="8">The sequence shown here is derived from an EMBL/GenBank/DDBJ whole genome shotgun (WGS) entry which is preliminary data.</text>
</comment>
<dbReference type="InterPro" id="IPR044862">
    <property type="entry name" value="Pro_4_hyd_alph_FE2OG_OXY"/>
</dbReference>
<accession>A0AAE4FTH3</accession>
<keyword evidence="2" id="KW-0479">Metal-binding</keyword>
<dbReference type="Proteomes" id="UP001268256">
    <property type="component" value="Unassembled WGS sequence"/>
</dbReference>
<evidence type="ECO:0000313" key="8">
    <source>
        <dbReference type="EMBL" id="MDS3860650.1"/>
    </source>
</evidence>
<proteinExistence type="predicted"/>
<evidence type="ECO:0000256" key="1">
    <source>
        <dbReference type="ARBA" id="ARBA00001961"/>
    </source>
</evidence>
<evidence type="ECO:0000256" key="4">
    <source>
        <dbReference type="ARBA" id="ARBA00022964"/>
    </source>
</evidence>
<dbReference type="InterPro" id="IPR006620">
    <property type="entry name" value="Pro_4_hyd_alph"/>
</dbReference>
<evidence type="ECO:0000256" key="5">
    <source>
        <dbReference type="ARBA" id="ARBA00023002"/>
    </source>
</evidence>
<dbReference type="Pfam" id="PF00578">
    <property type="entry name" value="AhpC-TSA"/>
    <property type="match status" value="1"/>
</dbReference>
<dbReference type="SUPFAM" id="SSF52833">
    <property type="entry name" value="Thioredoxin-like"/>
    <property type="match status" value="1"/>
</dbReference>
<evidence type="ECO:0000313" key="9">
    <source>
        <dbReference type="Proteomes" id="UP001268256"/>
    </source>
</evidence>
<keyword evidence="5" id="KW-0560">Oxidoreductase</keyword>
<dbReference type="InterPro" id="IPR005123">
    <property type="entry name" value="Oxoglu/Fe-dep_dioxygenase_dom"/>
</dbReference>
<keyword evidence="6" id="KW-0408">Iron</keyword>
<dbReference type="InterPro" id="IPR036249">
    <property type="entry name" value="Thioredoxin-like_sf"/>
</dbReference>
<dbReference type="GO" id="GO:0031418">
    <property type="term" value="F:L-ascorbic acid binding"/>
    <property type="evidence" value="ECO:0007669"/>
    <property type="project" value="UniProtKB-KW"/>
</dbReference>
<reference evidence="9" key="1">
    <citation type="submission" date="2023-07" db="EMBL/GenBank/DDBJ databases">
        <authorList>
            <person name="Luz R."/>
            <person name="Cordeiro R."/>
            <person name="Fonseca A."/>
            <person name="Goncalves V."/>
        </authorList>
    </citation>
    <scope>NUCLEOTIDE SEQUENCE [LARGE SCALE GENOMIC DNA]</scope>
    <source>
        <strain evidence="9">BACA0444</strain>
    </source>
</reference>
<dbReference type="PROSITE" id="PS51471">
    <property type="entry name" value="FE2OG_OXY"/>
    <property type="match status" value="1"/>
</dbReference>
<dbReference type="Gene3D" id="2.60.120.620">
    <property type="entry name" value="q2cbj1_9rhob like domain"/>
    <property type="match status" value="1"/>
</dbReference>
<dbReference type="GO" id="GO:0005506">
    <property type="term" value="F:iron ion binding"/>
    <property type="evidence" value="ECO:0007669"/>
    <property type="project" value="InterPro"/>
</dbReference>
<dbReference type="GO" id="GO:0016209">
    <property type="term" value="F:antioxidant activity"/>
    <property type="evidence" value="ECO:0007669"/>
    <property type="project" value="InterPro"/>
</dbReference>
<keyword evidence="4" id="KW-0223">Dioxygenase</keyword>
<dbReference type="AlphaFoldDB" id="A0AAE4FTH3"/>
<dbReference type="EMBL" id="JAVMIP010000005">
    <property type="protein sequence ID" value="MDS3860650.1"/>
    <property type="molecule type" value="Genomic_DNA"/>
</dbReference>
<evidence type="ECO:0000256" key="3">
    <source>
        <dbReference type="ARBA" id="ARBA00022896"/>
    </source>
</evidence>
<comment type="cofactor">
    <cofactor evidence="1">
        <name>L-ascorbate</name>
        <dbReference type="ChEBI" id="CHEBI:38290"/>
    </cofactor>
</comment>
<evidence type="ECO:0000256" key="6">
    <source>
        <dbReference type="ARBA" id="ARBA00023004"/>
    </source>
</evidence>
<organism evidence="8 9">
    <name type="scientific">Pseudocalidococcus azoricus BACA0444</name>
    <dbReference type="NCBI Taxonomy" id="2918990"/>
    <lineage>
        <taxon>Bacteria</taxon>
        <taxon>Bacillati</taxon>
        <taxon>Cyanobacteriota</taxon>
        <taxon>Cyanophyceae</taxon>
        <taxon>Acaryochloridales</taxon>
        <taxon>Thermosynechococcaceae</taxon>
        <taxon>Pseudocalidococcus</taxon>
        <taxon>Pseudocalidococcus azoricus</taxon>
    </lineage>
</organism>
<dbReference type="GO" id="GO:0051213">
    <property type="term" value="F:dioxygenase activity"/>
    <property type="evidence" value="ECO:0007669"/>
    <property type="project" value="UniProtKB-KW"/>
</dbReference>
<dbReference type="SMART" id="SM00702">
    <property type="entry name" value="P4Hc"/>
    <property type="match status" value="1"/>
</dbReference>
<protein>
    <submittedName>
        <fullName evidence="8">2OG-Fe(II) oxygenase</fullName>
    </submittedName>
</protein>
<feature type="domain" description="Fe2OG dioxygenase" evidence="7">
    <location>
        <begin position="251"/>
        <end position="346"/>
    </location>
</feature>
<keyword evidence="9" id="KW-1185">Reference proteome</keyword>
<evidence type="ECO:0000259" key="7">
    <source>
        <dbReference type="PROSITE" id="PS51471"/>
    </source>
</evidence>
<dbReference type="Gene3D" id="3.40.30.10">
    <property type="entry name" value="Glutaredoxin"/>
    <property type="match status" value="1"/>
</dbReference>
<gene>
    <name evidence="8" type="ORF">RIF25_07475</name>
</gene>
<dbReference type="InterPro" id="IPR000866">
    <property type="entry name" value="AhpC/TSA"/>
</dbReference>
<dbReference type="RefSeq" id="WP_322877919.1">
    <property type="nucleotide sequence ID" value="NZ_JAVMIP010000005.1"/>
</dbReference>
<evidence type="ECO:0000256" key="2">
    <source>
        <dbReference type="ARBA" id="ARBA00022723"/>
    </source>
</evidence>
<sequence length="374" mass="42491">MARLLLGEPAPWFTLPSSVNPQYNIDTVGGHRTILLFLGHCSAPTIKRVLEGFLTLQTELATERIPLFIISIDPHDQPLQSLVDPNGYCKFLWDFEQDVSRLYGVIQTDKKGQDQYHPQAFILSQRLQIVGIFPIQGQANFPAQIVDLARKLPPDPPLTIATPQAPVLFVPHVLEPSLCQKLIALYEADGGRPSGFMRQVDGKTVEIMDDGFKRRRDLLITDEQLLAHLNALMARRLRPEIRKAFQFDITRFERYLVACYEEESQGFFNRHRDDTTKGTAHRRFAMTLNLNTGDYEGGYLRFPEFGPHLYRPGVGEAVIFSCSLLHEATPVTQGRRYVLLNFFYDEPAAQIRSQNLEFVLLSDLPPSPATKPEQ</sequence>